<feature type="region of interest" description="Disordered" evidence="1">
    <location>
        <begin position="290"/>
        <end position="325"/>
    </location>
</feature>
<accession>A0ABP0BCW3</accession>
<keyword evidence="3" id="KW-1185">Reference proteome</keyword>
<reference evidence="2 3" key="1">
    <citation type="submission" date="2024-01" db="EMBL/GenBank/DDBJ databases">
        <authorList>
            <person name="Allen C."/>
            <person name="Tagirdzhanova G."/>
        </authorList>
    </citation>
    <scope>NUCLEOTIDE SEQUENCE [LARGE SCALE GENOMIC DNA]</scope>
</reference>
<feature type="compositionally biased region" description="Basic and acidic residues" evidence="1">
    <location>
        <begin position="95"/>
        <end position="104"/>
    </location>
</feature>
<feature type="region of interest" description="Disordered" evidence="1">
    <location>
        <begin position="1"/>
        <end position="147"/>
    </location>
</feature>
<evidence type="ECO:0000256" key="1">
    <source>
        <dbReference type="SAM" id="MobiDB-lite"/>
    </source>
</evidence>
<feature type="region of interest" description="Disordered" evidence="1">
    <location>
        <begin position="170"/>
        <end position="205"/>
    </location>
</feature>
<feature type="compositionally biased region" description="Low complexity" evidence="1">
    <location>
        <begin position="170"/>
        <end position="200"/>
    </location>
</feature>
<dbReference type="Proteomes" id="UP001642406">
    <property type="component" value="Unassembled WGS sequence"/>
</dbReference>
<gene>
    <name evidence="2" type="ORF">SBRCBS47491_003164</name>
</gene>
<evidence type="ECO:0000313" key="3">
    <source>
        <dbReference type="Proteomes" id="UP001642406"/>
    </source>
</evidence>
<name>A0ABP0BCW3_9PEZI</name>
<proteinExistence type="predicted"/>
<evidence type="ECO:0000313" key="2">
    <source>
        <dbReference type="EMBL" id="CAK7217432.1"/>
    </source>
</evidence>
<feature type="compositionally biased region" description="Low complexity" evidence="1">
    <location>
        <begin position="303"/>
        <end position="313"/>
    </location>
</feature>
<comment type="caution">
    <text evidence="2">The sequence shown here is derived from an EMBL/GenBank/DDBJ whole genome shotgun (WGS) entry which is preliminary data.</text>
</comment>
<sequence length="426" mass="45295">MPEHAPSAADADAAVKNDKSNNIASRPPRTPTTPNSPFSGSFFLRPSPGRPSPGTTSLSRSFNLHALGFSTSPLSPLGRRISFYEGDSGDEDDDVRLVDGSLEHLEEDFSNDGDSSVNDGGHRGGWQTSDDGDGSSNNNGYDGLDDPIQLEDRKDVLIDRLNDMVRHVTSYAPSSPSISNRSASTWNSPGKSASAASGGDSAAGGGGGGAVFTELHAHIDKMEAVLAAEQAAEAAALAASPRCDELAGDLSAVLAQLLKRREESEIIQKTLLNKLAEANRRTAELEAEVNALKDERDARDDSGNNSSGGSSSGTATEAATEKGDVTVADESLIEAGERLADLDDFRSELSFLRLQLRGIEVQCRSYVPADADPQLTESIENWKADWFALRAKVDEERRSATASMTVSMSLLDPNYNNSINDINSTF</sequence>
<protein>
    <submittedName>
        <fullName evidence="2">Uncharacterized protein</fullName>
    </submittedName>
</protein>
<feature type="compositionally biased region" description="Basic and acidic residues" evidence="1">
    <location>
        <begin position="291"/>
        <end position="302"/>
    </location>
</feature>
<dbReference type="EMBL" id="CAWUHC010000020">
    <property type="protein sequence ID" value="CAK7217432.1"/>
    <property type="molecule type" value="Genomic_DNA"/>
</dbReference>
<feature type="compositionally biased region" description="Low complexity" evidence="1">
    <location>
        <begin position="41"/>
        <end position="59"/>
    </location>
</feature>
<organism evidence="2 3">
    <name type="scientific">Sporothrix bragantina</name>
    <dbReference type="NCBI Taxonomy" id="671064"/>
    <lineage>
        <taxon>Eukaryota</taxon>
        <taxon>Fungi</taxon>
        <taxon>Dikarya</taxon>
        <taxon>Ascomycota</taxon>
        <taxon>Pezizomycotina</taxon>
        <taxon>Sordariomycetes</taxon>
        <taxon>Sordariomycetidae</taxon>
        <taxon>Ophiostomatales</taxon>
        <taxon>Ophiostomataceae</taxon>
        <taxon>Sporothrix</taxon>
    </lineage>
</organism>